<proteinExistence type="predicted"/>
<gene>
    <name evidence="6" type="ORF">GF068_08805</name>
</gene>
<evidence type="ECO:0000313" key="6">
    <source>
        <dbReference type="EMBL" id="MRG92023.1"/>
    </source>
</evidence>
<dbReference type="SUPFAM" id="SSF51556">
    <property type="entry name" value="Metallo-dependent hydrolases"/>
    <property type="match status" value="1"/>
</dbReference>
<dbReference type="GO" id="GO:0046098">
    <property type="term" value="P:guanine metabolic process"/>
    <property type="evidence" value="ECO:0007669"/>
    <property type="project" value="TreeGrafter"/>
</dbReference>
<dbReference type="GO" id="GO:0005829">
    <property type="term" value="C:cytosol"/>
    <property type="evidence" value="ECO:0007669"/>
    <property type="project" value="TreeGrafter"/>
</dbReference>
<dbReference type="GO" id="GO:0008270">
    <property type="term" value="F:zinc ion binding"/>
    <property type="evidence" value="ECO:0007669"/>
    <property type="project" value="TreeGrafter"/>
</dbReference>
<name>A0A6N7PIW0_9BACT</name>
<reference evidence="6 7" key="1">
    <citation type="submission" date="2019-10" db="EMBL/GenBank/DDBJ databases">
        <title>A soil myxobacterium in the family Polyangiaceae.</title>
        <authorList>
            <person name="Li Y."/>
            <person name="Wang J."/>
        </authorList>
    </citation>
    <scope>NUCLEOTIDE SEQUENCE [LARGE SCALE GENOMIC DNA]</scope>
    <source>
        <strain evidence="6 7">DSM 14734</strain>
    </source>
</reference>
<dbReference type="Pfam" id="PF01979">
    <property type="entry name" value="Amidohydro_1"/>
    <property type="match status" value="1"/>
</dbReference>
<dbReference type="InterPro" id="IPR051607">
    <property type="entry name" value="Metallo-dep_hydrolases"/>
</dbReference>
<dbReference type="EMBL" id="WJIE01000002">
    <property type="protein sequence ID" value="MRG92023.1"/>
    <property type="molecule type" value="Genomic_DNA"/>
</dbReference>
<keyword evidence="4" id="KW-0862">Zinc</keyword>
<keyword evidence="7" id="KW-1185">Reference proteome</keyword>
<keyword evidence="2" id="KW-0479">Metal-binding</keyword>
<dbReference type="Gene3D" id="2.30.40.10">
    <property type="entry name" value="Urease, subunit C, domain 1"/>
    <property type="match status" value="1"/>
</dbReference>
<dbReference type="PANTHER" id="PTHR11271:SF6">
    <property type="entry name" value="GUANINE DEAMINASE"/>
    <property type="match status" value="1"/>
</dbReference>
<dbReference type="PANTHER" id="PTHR11271">
    <property type="entry name" value="GUANINE DEAMINASE"/>
    <property type="match status" value="1"/>
</dbReference>
<accession>A0A6N7PIW0</accession>
<dbReference type="InterPro" id="IPR006680">
    <property type="entry name" value="Amidohydro-rel"/>
</dbReference>
<evidence type="ECO:0000256" key="1">
    <source>
        <dbReference type="ARBA" id="ARBA00001947"/>
    </source>
</evidence>
<dbReference type="NCBIfam" id="NF006679">
    <property type="entry name" value="PRK09228.1"/>
    <property type="match status" value="1"/>
</dbReference>
<evidence type="ECO:0000256" key="2">
    <source>
        <dbReference type="ARBA" id="ARBA00022723"/>
    </source>
</evidence>
<dbReference type="InterPro" id="IPR032466">
    <property type="entry name" value="Metal_Hydrolase"/>
</dbReference>
<dbReference type="InterPro" id="IPR011059">
    <property type="entry name" value="Metal-dep_hydrolase_composite"/>
</dbReference>
<dbReference type="GO" id="GO:0008892">
    <property type="term" value="F:guanine deaminase activity"/>
    <property type="evidence" value="ECO:0007669"/>
    <property type="project" value="UniProtKB-EC"/>
</dbReference>
<dbReference type="OrthoDB" id="9807210at2"/>
<keyword evidence="3 6" id="KW-0378">Hydrolase</keyword>
<comment type="caution">
    <text evidence="6">The sequence shown here is derived from an EMBL/GenBank/DDBJ whole genome shotgun (WGS) entry which is preliminary data.</text>
</comment>
<evidence type="ECO:0000259" key="5">
    <source>
        <dbReference type="Pfam" id="PF01979"/>
    </source>
</evidence>
<sequence length="418" mass="45151">MGASMKRGFRGKVMTASSGGEDLRYLEDGLLVFGDDGRITSVEPFGGPPDGVLVRDVRPFLLAAGFVDAHLHYPQTRVIGSATGPLLPWLERTVFPEEARFLDERHATAVAAELTRRLALAGTTTAVLYSSSDPRATRVLFEALARSGHRGFVGLTLMDQHCPEPLRVDADHALAACAELASAYHGHDRGRLAFVITPRFAPTCSRALLEGAGRLAEERGLFVQTHISENADECRAALALHPFASDYLDIYDRTGLLGERTLLAHAIHLSPGEWDRVRARGARIAHCPDSNFFLGSGRMRLAEARARGIPVALGTDVAAGRTFDVRRIMSSAYDNATCLGDPITPEALFRLGTLGGAEALGIARETGSLEPGKDADFCVIELPDYVEGRSDVLSRIVFSSDTTPVRETYVRGKRVEGG</sequence>
<feature type="domain" description="Amidohydrolase-related" evidence="5">
    <location>
        <begin position="62"/>
        <end position="415"/>
    </location>
</feature>
<protein>
    <submittedName>
        <fullName evidence="6">Guanine deaminase</fullName>
        <ecNumber evidence="6">3.5.4.3</ecNumber>
    </submittedName>
</protein>
<evidence type="ECO:0000313" key="7">
    <source>
        <dbReference type="Proteomes" id="UP000440224"/>
    </source>
</evidence>
<dbReference type="EC" id="3.5.4.3" evidence="6"/>
<evidence type="ECO:0000256" key="4">
    <source>
        <dbReference type="ARBA" id="ARBA00022833"/>
    </source>
</evidence>
<evidence type="ECO:0000256" key="3">
    <source>
        <dbReference type="ARBA" id="ARBA00022801"/>
    </source>
</evidence>
<dbReference type="SUPFAM" id="SSF51338">
    <property type="entry name" value="Composite domain of metallo-dependent hydrolases"/>
    <property type="match status" value="1"/>
</dbReference>
<dbReference type="AlphaFoldDB" id="A0A6N7PIW0"/>
<dbReference type="Proteomes" id="UP000440224">
    <property type="component" value="Unassembled WGS sequence"/>
</dbReference>
<organism evidence="6 7">
    <name type="scientific">Polyangium spumosum</name>
    <dbReference type="NCBI Taxonomy" id="889282"/>
    <lineage>
        <taxon>Bacteria</taxon>
        <taxon>Pseudomonadati</taxon>
        <taxon>Myxococcota</taxon>
        <taxon>Polyangia</taxon>
        <taxon>Polyangiales</taxon>
        <taxon>Polyangiaceae</taxon>
        <taxon>Polyangium</taxon>
    </lineage>
</organism>
<dbReference type="Gene3D" id="3.20.20.140">
    <property type="entry name" value="Metal-dependent hydrolases"/>
    <property type="match status" value="1"/>
</dbReference>
<comment type="cofactor">
    <cofactor evidence="1">
        <name>Zn(2+)</name>
        <dbReference type="ChEBI" id="CHEBI:29105"/>
    </cofactor>
</comment>